<accession>A0A9X2FAZ6</accession>
<reference evidence="1" key="1">
    <citation type="submission" date="2022-06" db="EMBL/GenBank/DDBJ databases">
        <title>Aeoliella straminimaris, a novel planctomycete from sediments.</title>
        <authorList>
            <person name="Vitorino I.R."/>
            <person name="Lage O.M."/>
        </authorList>
    </citation>
    <scope>NUCLEOTIDE SEQUENCE</scope>
    <source>
        <strain evidence="1">ICT_H6.2</strain>
    </source>
</reference>
<dbReference type="Proteomes" id="UP001155241">
    <property type="component" value="Unassembled WGS sequence"/>
</dbReference>
<protein>
    <submittedName>
        <fullName evidence="1">Uncharacterized protein</fullName>
    </submittedName>
</protein>
<comment type="caution">
    <text evidence="1">The sequence shown here is derived from an EMBL/GenBank/DDBJ whole genome shotgun (WGS) entry which is preliminary data.</text>
</comment>
<evidence type="ECO:0000313" key="1">
    <source>
        <dbReference type="EMBL" id="MCO6042696.1"/>
    </source>
</evidence>
<dbReference type="RefSeq" id="WP_252850792.1">
    <property type="nucleotide sequence ID" value="NZ_JAMXLR010000006.1"/>
</dbReference>
<evidence type="ECO:0000313" key="2">
    <source>
        <dbReference type="Proteomes" id="UP001155241"/>
    </source>
</evidence>
<organism evidence="1 2">
    <name type="scientific">Aeoliella straminimaris</name>
    <dbReference type="NCBI Taxonomy" id="2954799"/>
    <lineage>
        <taxon>Bacteria</taxon>
        <taxon>Pseudomonadati</taxon>
        <taxon>Planctomycetota</taxon>
        <taxon>Planctomycetia</taxon>
        <taxon>Pirellulales</taxon>
        <taxon>Lacipirellulaceae</taxon>
        <taxon>Aeoliella</taxon>
    </lineage>
</organism>
<gene>
    <name evidence="1" type="ORF">NG895_02140</name>
</gene>
<dbReference type="AlphaFoldDB" id="A0A9X2FAZ6"/>
<sequence>MSATKISFSLNSEEGIEVLQQAATAAGAKSESLHAKQIVMASLGQTDQAPDLSGHLEDVFRETIALRRQIDGLRQIVNDGVTQLAAQVASSQSAVTDREAVTREDLRNALFLVLLEKNPSSQEEAGQIAAAAVPLRKAEPR</sequence>
<keyword evidence="2" id="KW-1185">Reference proteome</keyword>
<dbReference type="EMBL" id="JAMXLR010000006">
    <property type="protein sequence ID" value="MCO6042696.1"/>
    <property type="molecule type" value="Genomic_DNA"/>
</dbReference>
<proteinExistence type="predicted"/>
<name>A0A9X2FAZ6_9BACT</name>